<evidence type="ECO:0000313" key="3">
    <source>
        <dbReference type="Proteomes" id="UP000735302"/>
    </source>
</evidence>
<proteinExistence type="predicted"/>
<dbReference type="Proteomes" id="UP000735302">
    <property type="component" value="Unassembled WGS sequence"/>
</dbReference>
<comment type="caution">
    <text evidence="2">The sequence shown here is derived from an EMBL/GenBank/DDBJ whole genome shotgun (WGS) entry which is preliminary data.</text>
</comment>
<keyword evidence="3" id="KW-1185">Reference proteome</keyword>
<protein>
    <submittedName>
        <fullName evidence="2">Uncharacterized protein</fullName>
    </submittedName>
</protein>
<evidence type="ECO:0000256" key="1">
    <source>
        <dbReference type="SAM" id="MobiDB-lite"/>
    </source>
</evidence>
<feature type="compositionally biased region" description="Basic and acidic residues" evidence="1">
    <location>
        <begin position="156"/>
        <end position="172"/>
    </location>
</feature>
<gene>
    <name evidence="2" type="ORF">PoB_006790900</name>
</gene>
<evidence type="ECO:0000313" key="2">
    <source>
        <dbReference type="EMBL" id="GFO41404.1"/>
    </source>
</evidence>
<organism evidence="2 3">
    <name type="scientific">Plakobranchus ocellatus</name>
    <dbReference type="NCBI Taxonomy" id="259542"/>
    <lineage>
        <taxon>Eukaryota</taxon>
        <taxon>Metazoa</taxon>
        <taxon>Spiralia</taxon>
        <taxon>Lophotrochozoa</taxon>
        <taxon>Mollusca</taxon>
        <taxon>Gastropoda</taxon>
        <taxon>Heterobranchia</taxon>
        <taxon>Euthyneura</taxon>
        <taxon>Panpulmonata</taxon>
        <taxon>Sacoglossa</taxon>
        <taxon>Placobranchoidea</taxon>
        <taxon>Plakobranchidae</taxon>
        <taxon>Plakobranchus</taxon>
    </lineage>
</organism>
<dbReference type="PANTHER" id="PTHR35347:SF1">
    <property type="entry name" value="COILED-COIL DOMAIN-CONTAINING PROTEIN 175"/>
    <property type="match status" value="1"/>
</dbReference>
<dbReference type="PANTHER" id="PTHR35347">
    <property type="entry name" value="COILED-COIL DOMAIN-CONTAINING PROTEIN 175"/>
    <property type="match status" value="1"/>
</dbReference>
<feature type="compositionally biased region" description="Acidic residues" evidence="1">
    <location>
        <begin position="15"/>
        <end position="88"/>
    </location>
</feature>
<feature type="region of interest" description="Disordered" evidence="1">
    <location>
        <begin position="11"/>
        <end position="88"/>
    </location>
</feature>
<name>A0AAV4DB36_9GAST</name>
<accession>A0AAV4DB36</accession>
<dbReference type="AlphaFoldDB" id="A0AAV4DB36"/>
<dbReference type="EMBL" id="BLXT01007679">
    <property type="protein sequence ID" value="GFO41404.1"/>
    <property type="molecule type" value="Genomic_DNA"/>
</dbReference>
<sequence length="278" mass="30159">MKVKIVVIMMKGFDDYDDDDRDGDDNDNEGGDCNDEGGDDGDGSDDENDNGYDNDDESSYDEGNDDDGDDNENDYGDEDDDDNDDECCNDCDGELSRKWDADNMMQEFFASRDQATAEAFGRLLDKTGKRESKIDEITDKLRDELGMLSDFLDNIASRRPEEEETKSREAEARAGSGTGSPSGIETVADANLASPHPPITPSLQSHQGGSPDLRLSPDTVKSQRSIRFGAVSEVGSARSGKSRDGSVRSGRSAINRFAPPNAAVKSGTHLTVDSGFKH</sequence>
<dbReference type="InterPro" id="IPR038834">
    <property type="entry name" value="CCDC175"/>
</dbReference>
<reference evidence="2 3" key="1">
    <citation type="journal article" date="2021" name="Elife">
        <title>Chloroplast acquisition without the gene transfer in kleptoplastic sea slugs, Plakobranchus ocellatus.</title>
        <authorList>
            <person name="Maeda T."/>
            <person name="Takahashi S."/>
            <person name="Yoshida T."/>
            <person name="Shimamura S."/>
            <person name="Takaki Y."/>
            <person name="Nagai Y."/>
            <person name="Toyoda A."/>
            <person name="Suzuki Y."/>
            <person name="Arimoto A."/>
            <person name="Ishii H."/>
            <person name="Satoh N."/>
            <person name="Nishiyama T."/>
            <person name="Hasebe M."/>
            <person name="Maruyama T."/>
            <person name="Minagawa J."/>
            <person name="Obokata J."/>
            <person name="Shigenobu S."/>
        </authorList>
    </citation>
    <scope>NUCLEOTIDE SEQUENCE [LARGE SCALE GENOMIC DNA]</scope>
</reference>
<feature type="region of interest" description="Disordered" evidence="1">
    <location>
        <begin position="153"/>
        <end position="278"/>
    </location>
</feature>